<dbReference type="SUPFAM" id="SSF46785">
    <property type="entry name" value="Winged helix' DNA-binding domain"/>
    <property type="match status" value="1"/>
</dbReference>
<keyword evidence="1" id="KW-0805">Transcription regulation</keyword>
<dbReference type="PANTHER" id="PTHR43537">
    <property type="entry name" value="TRANSCRIPTIONAL REGULATOR, GNTR FAMILY"/>
    <property type="match status" value="1"/>
</dbReference>
<keyword evidence="6" id="KW-1185">Reference proteome</keyword>
<proteinExistence type="predicted"/>
<dbReference type="Pfam" id="PF07729">
    <property type="entry name" value="FCD"/>
    <property type="match status" value="1"/>
</dbReference>
<keyword evidence="3" id="KW-0804">Transcription</keyword>
<protein>
    <submittedName>
        <fullName evidence="5">Pyruvate dehydrogenase complex repressor</fullName>
    </submittedName>
</protein>
<dbReference type="SMART" id="SM00895">
    <property type="entry name" value="FCD"/>
    <property type="match status" value="1"/>
</dbReference>
<keyword evidence="2" id="KW-0238">DNA-binding</keyword>
<evidence type="ECO:0000313" key="5">
    <source>
        <dbReference type="EMBL" id="MDR8757495.1"/>
    </source>
</evidence>
<reference evidence="5 6" key="1">
    <citation type="submission" date="2019-06" db="EMBL/GenBank/DDBJ databases">
        <title>Evolution of Burkholderia multivorans in the lungs of Cystic Fibrosis patients.</title>
        <authorList>
            <person name="Moreira L.M."/>
        </authorList>
    </citation>
    <scope>NUCLEOTIDE SEQUENCE [LARGE SCALE GENOMIC DNA]</scope>
    <source>
        <strain evidence="5 6">VC13239</strain>
    </source>
</reference>
<evidence type="ECO:0000256" key="1">
    <source>
        <dbReference type="ARBA" id="ARBA00023015"/>
    </source>
</evidence>
<dbReference type="InterPro" id="IPR011711">
    <property type="entry name" value="GntR_C"/>
</dbReference>
<dbReference type="InterPro" id="IPR008920">
    <property type="entry name" value="TF_FadR/GntR_C"/>
</dbReference>
<dbReference type="EMBL" id="VJSY01000063">
    <property type="protein sequence ID" value="MDR8757495.1"/>
    <property type="molecule type" value="Genomic_DNA"/>
</dbReference>
<dbReference type="InterPro" id="IPR036390">
    <property type="entry name" value="WH_DNA-bd_sf"/>
</dbReference>
<evidence type="ECO:0000313" key="6">
    <source>
        <dbReference type="Proteomes" id="UP001248067"/>
    </source>
</evidence>
<feature type="domain" description="HTH gntR-type" evidence="4">
    <location>
        <begin position="19"/>
        <end position="89"/>
    </location>
</feature>
<dbReference type="Proteomes" id="UP001248067">
    <property type="component" value="Unassembled WGS sequence"/>
</dbReference>
<evidence type="ECO:0000259" key="4">
    <source>
        <dbReference type="PROSITE" id="PS50949"/>
    </source>
</evidence>
<sequence>MTSNPVINLTLDVRPVQTARAFEEIALQLRNLISSGKLRPGDRLPSERELAVLFNVSRNTLREALRSLEISGMIELRKGIKGGAFVRPGDPSVVVGGFLDLYHLGAITPTQLTESRIWIEDLVVRVACRHATEDDLLQLETNIDATERAMKTQDMNAWTDELLTFHSLLGRATHNPVMMIVMEAIIKITRQFIDAIGPQLTRTVVPSRRRLVSHLRARDEAAAGREMTEHLERLHRQYLTQLKRVAKETTDLN</sequence>
<dbReference type="SMART" id="SM00345">
    <property type="entry name" value="HTH_GNTR"/>
    <property type="match status" value="1"/>
</dbReference>
<comment type="caution">
    <text evidence="5">The sequence shown here is derived from an EMBL/GenBank/DDBJ whole genome shotgun (WGS) entry which is preliminary data.</text>
</comment>
<dbReference type="PRINTS" id="PR00035">
    <property type="entry name" value="HTHGNTR"/>
</dbReference>
<dbReference type="RefSeq" id="WP_231572276.1">
    <property type="nucleotide sequence ID" value="NZ_CADFDQ010000040.1"/>
</dbReference>
<organism evidence="5 6">
    <name type="scientific">Burkholderia pseudomultivorans</name>
    <dbReference type="NCBI Taxonomy" id="1207504"/>
    <lineage>
        <taxon>Bacteria</taxon>
        <taxon>Pseudomonadati</taxon>
        <taxon>Pseudomonadota</taxon>
        <taxon>Betaproteobacteria</taxon>
        <taxon>Burkholderiales</taxon>
        <taxon>Burkholderiaceae</taxon>
        <taxon>Burkholderia</taxon>
        <taxon>Burkholderia cepacia complex</taxon>
    </lineage>
</organism>
<dbReference type="Gene3D" id="1.20.120.530">
    <property type="entry name" value="GntR ligand-binding domain-like"/>
    <property type="match status" value="1"/>
</dbReference>
<dbReference type="Pfam" id="PF00392">
    <property type="entry name" value="GntR"/>
    <property type="match status" value="1"/>
</dbReference>
<dbReference type="SUPFAM" id="SSF48008">
    <property type="entry name" value="GntR ligand-binding domain-like"/>
    <property type="match status" value="1"/>
</dbReference>
<accession>A0ABU2EC71</accession>
<dbReference type="CDD" id="cd07377">
    <property type="entry name" value="WHTH_GntR"/>
    <property type="match status" value="1"/>
</dbReference>
<gene>
    <name evidence="5" type="primary">pdhR_2</name>
    <name evidence="5" type="ORF">FEQ00_05949</name>
</gene>
<dbReference type="InterPro" id="IPR036388">
    <property type="entry name" value="WH-like_DNA-bd_sf"/>
</dbReference>
<dbReference type="InterPro" id="IPR000524">
    <property type="entry name" value="Tscrpt_reg_HTH_GntR"/>
</dbReference>
<evidence type="ECO:0000256" key="2">
    <source>
        <dbReference type="ARBA" id="ARBA00023125"/>
    </source>
</evidence>
<dbReference type="PROSITE" id="PS50949">
    <property type="entry name" value="HTH_GNTR"/>
    <property type="match status" value="1"/>
</dbReference>
<dbReference type="Gene3D" id="1.10.10.10">
    <property type="entry name" value="Winged helix-like DNA-binding domain superfamily/Winged helix DNA-binding domain"/>
    <property type="match status" value="1"/>
</dbReference>
<dbReference type="PANTHER" id="PTHR43537:SF5">
    <property type="entry name" value="UXU OPERON TRANSCRIPTIONAL REGULATOR"/>
    <property type="match status" value="1"/>
</dbReference>
<evidence type="ECO:0000256" key="3">
    <source>
        <dbReference type="ARBA" id="ARBA00023163"/>
    </source>
</evidence>
<keyword evidence="5" id="KW-0670">Pyruvate</keyword>
<name>A0ABU2EC71_9BURK</name>